<dbReference type="SUPFAM" id="SSF51905">
    <property type="entry name" value="FAD/NAD(P)-binding domain"/>
    <property type="match status" value="1"/>
</dbReference>
<dbReference type="AlphaFoldDB" id="A0A5A5TIW0"/>
<organism evidence="3 4">
    <name type="scientific">Dictyobacter arantiisoli</name>
    <dbReference type="NCBI Taxonomy" id="2014874"/>
    <lineage>
        <taxon>Bacteria</taxon>
        <taxon>Bacillati</taxon>
        <taxon>Chloroflexota</taxon>
        <taxon>Ktedonobacteria</taxon>
        <taxon>Ktedonobacterales</taxon>
        <taxon>Dictyobacteraceae</taxon>
        <taxon>Dictyobacter</taxon>
    </lineage>
</organism>
<proteinExistence type="predicted"/>
<sequence length="564" mass="63336">MEAKFIHPTDATDAPIADNSFDVLIVGAGPTGLTVANLLGQYRIKVLLIERNQGLYSFPRAISIDDEGLRICQALGLREQILQHVRLDTGALYLSHGKRLIYVKPRQQHNGYPLISTFDQPALERTLHAGLKRFPTVTVHFGQALQTFQQTAAASIRATLCSEIGEPQHITCTYLLACDGGKSSIRQTLKIPMRGRTFPQRWLVVDSQDQAEDEESTATREHITFFCDPERPAVSVPAPHQGRRWEFMLHPGESETNMLRPDTILKLIQQRTQAGTAQIQLQRQAIYTFHASRATAYRQGRVFLLGDAAHLLPPFGGQGMNCGLRDAHNLAWKLAIVLRKQANPNILDSYQQERAPHAAALIRFSAFMGQMVMPTNHSMAHLRDLVLGLLTRLPPGATSLNEMSIKPRSRYTRGLRLALGHTLTRRWHARLAGQLLPQPIVLTPDGIPTLLDEQLGTGFTLLRLYADPGSAFTALQAPLWKRIEIQLLCIVPATTSLQKISQENAYIQDNLQQQLAHWLDMRRDLYVLVRPDRYIYGAFTPAQEQTFVTVLQKSLFCNTLSYNK</sequence>
<evidence type="ECO:0000256" key="1">
    <source>
        <dbReference type="ARBA" id="ARBA00023002"/>
    </source>
</evidence>
<name>A0A5A5TIW0_9CHLR</name>
<comment type="caution">
    <text evidence="3">The sequence shown here is derived from an EMBL/GenBank/DDBJ whole genome shotgun (WGS) entry which is preliminary data.</text>
</comment>
<dbReference type="PRINTS" id="PR00420">
    <property type="entry name" value="RNGMNOXGNASE"/>
</dbReference>
<dbReference type="NCBIfam" id="NF004829">
    <property type="entry name" value="PRK06183.1-3"/>
    <property type="match status" value="1"/>
</dbReference>
<dbReference type="InterPro" id="IPR036188">
    <property type="entry name" value="FAD/NAD-bd_sf"/>
</dbReference>
<keyword evidence="1" id="KW-0560">Oxidoreductase</keyword>
<gene>
    <name evidence="3" type="primary">mhpA</name>
    <name evidence="3" type="ORF">KDI_47290</name>
</gene>
<accession>A0A5A5TIW0</accession>
<protein>
    <submittedName>
        <fullName evidence="3">3-(3-hydroxy-phenyl)propionate/3-hydroxycinnamic acid hydroxylase</fullName>
    </submittedName>
</protein>
<dbReference type="Pfam" id="PF01494">
    <property type="entry name" value="FAD_binding_3"/>
    <property type="match status" value="1"/>
</dbReference>
<keyword evidence="4" id="KW-1185">Reference proteome</keyword>
<dbReference type="PANTHER" id="PTHR43476">
    <property type="entry name" value="3-(3-HYDROXY-PHENYL)PROPIONATE/3-HYDROXYCINNAMIC ACID HYDROXYLASE"/>
    <property type="match status" value="1"/>
</dbReference>
<dbReference type="Proteomes" id="UP000322530">
    <property type="component" value="Unassembled WGS sequence"/>
</dbReference>
<dbReference type="GO" id="GO:0071949">
    <property type="term" value="F:FAD binding"/>
    <property type="evidence" value="ECO:0007669"/>
    <property type="project" value="InterPro"/>
</dbReference>
<dbReference type="InterPro" id="IPR050631">
    <property type="entry name" value="PheA/TfdB_FAD_monoxygenase"/>
</dbReference>
<evidence type="ECO:0000313" key="3">
    <source>
        <dbReference type="EMBL" id="GCF11165.1"/>
    </source>
</evidence>
<dbReference type="EMBL" id="BIXY01000097">
    <property type="protein sequence ID" value="GCF11165.1"/>
    <property type="molecule type" value="Genomic_DNA"/>
</dbReference>
<evidence type="ECO:0000259" key="2">
    <source>
        <dbReference type="Pfam" id="PF01494"/>
    </source>
</evidence>
<dbReference type="GO" id="GO:0008688">
    <property type="term" value="F:3-(3-hydroxyphenyl)propionate hydroxylase activity"/>
    <property type="evidence" value="ECO:0007669"/>
    <property type="project" value="TreeGrafter"/>
</dbReference>
<dbReference type="RefSeq" id="WP_172632393.1">
    <property type="nucleotide sequence ID" value="NZ_BIXY01000097.1"/>
</dbReference>
<dbReference type="Gene3D" id="3.50.50.60">
    <property type="entry name" value="FAD/NAD(P)-binding domain"/>
    <property type="match status" value="1"/>
</dbReference>
<dbReference type="Gene3D" id="3.30.9.10">
    <property type="entry name" value="D-Amino Acid Oxidase, subunit A, domain 2"/>
    <property type="match status" value="1"/>
</dbReference>
<dbReference type="GO" id="GO:0019622">
    <property type="term" value="P:3-(3-hydroxy)phenylpropionate catabolic process"/>
    <property type="evidence" value="ECO:0007669"/>
    <property type="project" value="TreeGrafter"/>
</dbReference>
<feature type="domain" description="FAD-binding" evidence="2">
    <location>
        <begin position="21"/>
        <end position="365"/>
    </location>
</feature>
<evidence type="ECO:0000313" key="4">
    <source>
        <dbReference type="Proteomes" id="UP000322530"/>
    </source>
</evidence>
<dbReference type="PANTHER" id="PTHR43476:SF3">
    <property type="entry name" value="FAD-BINDING MONOOXYGENASE"/>
    <property type="match status" value="1"/>
</dbReference>
<dbReference type="InterPro" id="IPR002938">
    <property type="entry name" value="FAD-bd"/>
</dbReference>
<reference evidence="3 4" key="1">
    <citation type="submission" date="2019-01" db="EMBL/GenBank/DDBJ databases">
        <title>Draft genome sequence of Dictyobacter sp. Uno17.</title>
        <authorList>
            <person name="Wang C.M."/>
            <person name="Zheng Y."/>
            <person name="Sakai Y."/>
            <person name="Abe K."/>
            <person name="Yokota A."/>
            <person name="Yabe S."/>
        </authorList>
    </citation>
    <scope>NUCLEOTIDE SEQUENCE [LARGE SCALE GENOMIC DNA]</scope>
    <source>
        <strain evidence="3 4">Uno17</strain>
    </source>
</reference>